<dbReference type="CDD" id="cd00397">
    <property type="entry name" value="DNA_BRE_C"/>
    <property type="match status" value="1"/>
</dbReference>
<dbReference type="InterPro" id="IPR002104">
    <property type="entry name" value="Integrase_catalytic"/>
</dbReference>
<accession>A0A9P1JDT2</accession>
<evidence type="ECO:0000256" key="2">
    <source>
        <dbReference type="ARBA" id="ARBA00022908"/>
    </source>
</evidence>
<evidence type="ECO:0000256" key="3">
    <source>
        <dbReference type="ARBA" id="ARBA00023125"/>
    </source>
</evidence>
<evidence type="ECO:0000259" key="5">
    <source>
        <dbReference type="PROSITE" id="PS51898"/>
    </source>
</evidence>
<dbReference type="InterPro" id="IPR013762">
    <property type="entry name" value="Integrase-like_cat_sf"/>
</dbReference>
<dbReference type="PANTHER" id="PTHR30349:SF41">
    <property type="entry name" value="INTEGRASE_RECOMBINASE PROTEIN MJ0367-RELATED"/>
    <property type="match status" value="1"/>
</dbReference>
<keyword evidence="2" id="KW-0229">DNA integration</keyword>
<dbReference type="InterPro" id="IPR050090">
    <property type="entry name" value="Tyrosine_recombinase_XerCD"/>
</dbReference>
<gene>
    <name evidence="6" type="primary">vep68</name>
</gene>
<dbReference type="EMBL" id="AM293858">
    <property type="protein sequence ID" value="CAL25430.1"/>
    <property type="molecule type" value="Genomic_DNA"/>
</dbReference>
<dbReference type="SUPFAM" id="SSF56349">
    <property type="entry name" value="DNA breaking-rejoining enzymes"/>
    <property type="match status" value="1"/>
</dbReference>
<name>A0A9P1JDT2_VIBVL</name>
<dbReference type="Pfam" id="PF00589">
    <property type="entry name" value="Phage_integrase"/>
    <property type="match status" value="1"/>
</dbReference>
<dbReference type="GO" id="GO:0015074">
    <property type="term" value="P:DNA integration"/>
    <property type="evidence" value="ECO:0007669"/>
    <property type="project" value="UniProtKB-KW"/>
</dbReference>
<comment type="similarity">
    <text evidence="1">Belongs to the 'phage' integrase family.</text>
</comment>
<evidence type="ECO:0000313" key="6">
    <source>
        <dbReference type="EMBL" id="CAL25430.1"/>
    </source>
</evidence>
<sequence>MQNAELKRVVIALSFSTLRVSELAQVTVADVIMSTGKIKDEIHLRASLCKRRKPRSIWLSKLAKSMIQEWVDYRKARNWATTFDISYQGLNPRSKLVLNNRGRSYSMKRKTRVNQAGARVDYQACDVLELMMRNVYQRCGFKGCSSHTGRRSYGTSMNALGVELRAIQCALGHSDPSMTLEYIDVSDSQLMKASEIAL</sequence>
<keyword evidence="4" id="KW-0233">DNA recombination</keyword>
<organism evidence="6">
    <name type="scientific">Vibrio vulnificus</name>
    <dbReference type="NCBI Taxonomy" id="672"/>
    <lineage>
        <taxon>Bacteria</taxon>
        <taxon>Pseudomonadati</taxon>
        <taxon>Pseudomonadota</taxon>
        <taxon>Gammaproteobacteria</taxon>
        <taxon>Vibrionales</taxon>
        <taxon>Vibrionaceae</taxon>
        <taxon>Vibrio</taxon>
    </lineage>
</organism>
<feature type="domain" description="Tyr recombinase" evidence="5">
    <location>
        <begin position="1"/>
        <end position="195"/>
    </location>
</feature>
<evidence type="ECO:0000256" key="4">
    <source>
        <dbReference type="ARBA" id="ARBA00023172"/>
    </source>
</evidence>
<dbReference type="Gene3D" id="1.10.443.10">
    <property type="entry name" value="Intergrase catalytic core"/>
    <property type="match status" value="1"/>
</dbReference>
<protein>
    <submittedName>
        <fullName evidence="6">Site-specific recombinase</fullName>
    </submittedName>
</protein>
<dbReference type="InterPro" id="IPR011010">
    <property type="entry name" value="DNA_brk_join_enz"/>
</dbReference>
<dbReference type="GO" id="GO:0003677">
    <property type="term" value="F:DNA binding"/>
    <property type="evidence" value="ECO:0007669"/>
    <property type="project" value="UniProtKB-KW"/>
</dbReference>
<dbReference type="AlphaFoldDB" id="A0A9P1JDT2"/>
<dbReference type="PROSITE" id="PS51898">
    <property type="entry name" value="TYR_RECOMBINASE"/>
    <property type="match status" value="1"/>
</dbReference>
<dbReference type="GO" id="GO:0006310">
    <property type="term" value="P:DNA recombination"/>
    <property type="evidence" value="ECO:0007669"/>
    <property type="project" value="UniProtKB-KW"/>
</dbReference>
<proteinExistence type="inferred from homology"/>
<keyword evidence="3" id="KW-0238">DNA-binding</keyword>
<reference evidence="6" key="1">
    <citation type="journal article" date="2008" name="J. Bacteriol.">
        <title>A common virulence plasmid in biotype 2 Vibrio vulnificus and its dissemination aided by a conjugal plasmid.</title>
        <authorList>
            <person name="Lee C.T."/>
            <person name="Amaro C."/>
            <person name="Wu K.M."/>
            <person name="Valiente E."/>
            <person name="Chang Y.F."/>
            <person name="Tsai S.F."/>
            <person name="Chang C.H."/>
            <person name="Hor L.I."/>
        </authorList>
    </citation>
    <scope>NUCLEOTIDE SEQUENCE</scope>
    <source>
        <strain evidence="6">CECT4999</strain>
    </source>
</reference>
<evidence type="ECO:0000256" key="1">
    <source>
        <dbReference type="ARBA" id="ARBA00008857"/>
    </source>
</evidence>
<dbReference type="PANTHER" id="PTHR30349">
    <property type="entry name" value="PHAGE INTEGRASE-RELATED"/>
    <property type="match status" value="1"/>
</dbReference>